<dbReference type="Pfam" id="PF06777">
    <property type="entry name" value="HBB"/>
    <property type="match status" value="1"/>
</dbReference>
<evidence type="ECO:0000256" key="20">
    <source>
        <dbReference type="ARBA" id="ARBA00078828"/>
    </source>
</evidence>
<keyword evidence="25" id="KW-0175">Coiled coil</keyword>
<dbReference type="InterPro" id="IPR002464">
    <property type="entry name" value="DNA/RNA_helicase_DEAH_CS"/>
</dbReference>
<dbReference type="InterPro" id="IPR045028">
    <property type="entry name" value="DinG/Rad3-like"/>
</dbReference>
<evidence type="ECO:0000256" key="6">
    <source>
        <dbReference type="ARBA" id="ARBA00022723"/>
    </source>
</evidence>
<keyword evidence="16" id="KW-0413">Isomerase</keyword>
<dbReference type="FunFam" id="3.40.50.300:FF:000128">
    <property type="entry name" value="Putative DNA repair helicase RAD3"/>
    <property type="match status" value="1"/>
</dbReference>
<evidence type="ECO:0000256" key="10">
    <source>
        <dbReference type="ARBA" id="ARBA00022806"/>
    </source>
</evidence>
<dbReference type="GO" id="GO:0051539">
    <property type="term" value="F:4 iron, 4 sulfur cluster binding"/>
    <property type="evidence" value="ECO:0007669"/>
    <property type="project" value="UniProtKB-KW"/>
</dbReference>
<evidence type="ECO:0000256" key="25">
    <source>
        <dbReference type="SAM" id="Coils"/>
    </source>
</evidence>
<feature type="coiled-coil region" evidence="25">
    <location>
        <begin position="254"/>
        <end position="296"/>
    </location>
</feature>
<comment type="catalytic activity">
    <reaction evidence="19">
        <text>ATP + H2O = ADP + phosphate + H(+)</text>
        <dbReference type="Rhea" id="RHEA:13065"/>
        <dbReference type="ChEBI" id="CHEBI:15377"/>
        <dbReference type="ChEBI" id="CHEBI:15378"/>
        <dbReference type="ChEBI" id="CHEBI:30616"/>
        <dbReference type="ChEBI" id="CHEBI:43474"/>
        <dbReference type="ChEBI" id="CHEBI:456216"/>
        <dbReference type="EC" id="5.6.2.3"/>
    </reaction>
</comment>
<dbReference type="GO" id="GO:0043139">
    <property type="term" value="F:5'-3' DNA helicase activity"/>
    <property type="evidence" value="ECO:0007669"/>
    <property type="project" value="UniProtKB-EC"/>
</dbReference>
<keyword evidence="11" id="KW-0067">ATP-binding</keyword>
<evidence type="ECO:0000313" key="27">
    <source>
        <dbReference type="Proteomes" id="UP000095287"/>
    </source>
</evidence>
<proteinExistence type="inferred from homology"/>
<keyword evidence="10" id="KW-0347">Helicase</keyword>
<dbReference type="GO" id="GO:0003684">
    <property type="term" value="F:damaged DNA binding"/>
    <property type="evidence" value="ECO:0007669"/>
    <property type="project" value="TreeGrafter"/>
</dbReference>
<keyword evidence="13" id="KW-0411">Iron-sulfur</keyword>
<evidence type="ECO:0000313" key="28">
    <source>
        <dbReference type="WBParaSite" id="L893_g30626.t1"/>
    </source>
</evidence>
<dbReference type="Gene3D" id="3.40.50.300">
    <property type="entry name" value="P-loop containing nucleotide triphosphate hydrolases"/>
    <property type="match status" value="2"/>
</dbReference>
<evidence type="ECO:0000256" key="9">
    <source>
        <dbReference type="ARBA" id="ARBA00022801"/>
    </source>
</evidence>
<dbReference type="CDD" id="cd18788">
    <property type="entry name" value="SF2_C_XPD"/>
    <property type="match status" value="1"/>
</dbReference>
<dbReference type="InterPro" id="IPR006555">
    <property type="entry name" value="ATP-dep_Helicase_C"/>
</dbReference>
<dbReference type="GO" id="GO:0005524">
    <property type="term" value="F:ATP binding"/>
    <property type="evidence" value="ECO:0007669"/>
    <property type="project" value="UniProtKB-KW"/>
</dbReference>
<dbReference type="InterPro" id="IPR010643">
    <property type="entry name" value="HBB"/>
</dbReference>
<dbReference type="InterPro" id="IPR006554">
    <property type="entry name" value="Helicase-like_DEXD_c2"/>
</dbReference>
<dbReference type="SUPFAM" id="SSF52540">
    <property type="entry name" value="P-loop containing nucleoside triphosphate hydrolases"/>
    <property type="match status" value="1"/>
</dbReference>
<dbReference type="SMART" id="SM00491">
    <property type="entry name" value="HELICc2"/>
    <property type="match status" value="1"/>
</dbReference>
<dbReference type="PROSITE" id="PS51193">
    <property type="entry name" value="HELICASE_ATP_BIND_2"/>
    <property type="match status" value="1"/>
</dbReference>
<evidence type="ECO:0000256" key="15">
    <source>
        <dbReference type="ARBA" id="ARBA00023204"/>
    </source>
</evidence>
<evidence type="ECO:0000256" key="22">
    <source>
        <dbReference type="ARBA" id="ARBA00081072"/>
    </source>
</evidence>
<dbReference type="GO" id="GO:0016818">
    <property type="term" value="F:hydrolase activity, acting on acid anhydrides, in phosphorus-containing anhydrides"/>
    <property type="evidence" value="ECO:0007669"/>
    <property type="project" value="InterPro"/>
</dbReference>
<dbReference type="Pfam" id="PF06733">
    <property type="entry name" value="DEAD_2"/>
    <property type="match status" value="1"/>
</dbReference>
<dbReference type="GO" id="GO:0006366">
    <property type="term" value="P:transcription by RNA polymerase II"/>
    <property type="evidence" value="ECO:0007669"/>
    <property type="project" value="TreeGrafter"/>
</dbReference>
<evidence type="ECO:0000256" key="17">
    <source>
        <dbReference type="ARBA" id="ARBA00023242"/>
    </source>
</evidence>
<keyword evidence="6" id="KW-0479">Metal-binding</keyword>
<keyword evidence="12" id="KW-0408">Iron</keyword>
<keyword evidence="14" id="KW-0238">DNA-binding</keyword>
<evidence type="ECO:0000256" key="24">
    <source>
        <dbReference type="ARBA" id="ARBA00082576"/>
    </source>
</evidence>
<dbReference type="PANTHER" id="PTHR11472:SF1">
    <property type="entry name" value="GENERAL TRANSCRIPTION AND DNA REPAIR FACTOR IIH HELICASE SUBUNIT XPD"/>
    <property type="match status" value="1"/>
</dbReference>
<dbReference type="FunFam" id="3.40.50.300:FF:000135">
    <property type="entry name" value="DNA repair helicase RAD3, putative"/>
    <property type="match status" value="1"/>
</dbReference>
<evidence type="ECO:0000256" key="19">
    <source>
        <dbReference type="ARBA" id="ARBA00048954"/>
    </source>
</evidence>
<dbReference type="GO" id="GO:0006289">
    <property type="term" value="P:nucleotide-excision repair"/>
    <property type="evidence" value="ECO:0007669"/>
    <property type="project" value="InterPro"/>
</dbReference>
<comment type="cofactor">
    <cofactor evidence="1">
        <name>[4Fe-4S] cluster</name>
        <dbReference type="ChEBI" id="CHEBI:49883"/>
    </cofactor>
</comment>
<evidence type="ECO:0000256" key="23">
    <source>
        <dbReference type="ARBA" id="ARBA00081188"/>
    </source>
</evidence>
<dbReference type="PRINTS" id="PR00852">
    <property type="entry name" value="XRODRMPGMNTD"/>
</dbReference>
<dbReference type="GO" id="GO:0005634">
    <property type="term" value="C:nucleus"/>
    <property type="evidence" value="ECO:0007669"/>
    <property type="project" value="UniProtKB-SubCell"/>
</dbReference>
<keyword evidence="7" id="KW-0547">Nucleotide-binding</keyword>
<evidence type="ECO:0000256" key="5">
    <source>
        <dbReference type="ARBA" id="ARBA00022485"/>
    </source>
</evidence>
<keyword evidence="5" id="KW-0004">4Fe-4S</keyword>
<protein>
    <recommendedName>
        <fullName evidence="4">General transcription and DNA repair factor IIH helicase subunit XPD</fullName>
        <ecNumber evidence="18">5.6.2.3</ecNumber>
    </recommendedName>
    <alternativeName>
        <fullName evidence="21">CXPD</fullName>
    </alternativeName>
    <alternativeName>
        <fullName evidence="22">DNA 5'-3' helicase XPD</fullName>
    </alternativeName>
    <alternativeName>
        <fullName evidence="20">DNA excision repair protein ERCC-2</fullName>
    </alternativeName>
    <alternativeName>
        <fullName evidence="23">DNA repair protein complementing XP-D cells</fullName>
    </alternativeName>
    <alternativeName>
        <fullName evidence="24">Xeroderma pigmentosum group D-complementing protein</fullName>
    </alternativeName>
</protein>
<evidence type="ECO:0000256" key="7">
    <source>
        <dbReference type="ARBA" id="ARBA00022741"/>
    </source>
</evidence>
<evidence type="ECO:0000256" key="21">
    <source>
        <dbReference type="ARBA" id="ARBA00079246"/>
    </source>
</evidence>
<dbReference type="InterPro" id="IPR027417">
    <property type="entry name" value="P-loop_NTPase"/>
</dbReference>
<dbReference type="InterPro" id="IPR001945">
    <property type="entry name" value="RAD3/XPD"/>
</dbReference>
<dbReference type="EC" id="5.6.2.3" evidence="18"/>
<dbReference type="SMART" id="SM00488">
    <property type="entry name" value="DEXDc2"/>
    <property type="match status" value="1"/>
</dbReference>
<name>A0A1I7ZXN4_9BILA</name>
<evidence type="ECO:0000256" key="1">
    <source>
        <dbReference type="ARBA" id="ARBA00001966"/>
    </source>
</evidence>
<dbReference type="GO" id="GO:0046872">
    <property type="term" value="F:metal ion binding"/>
    <property type="evidence" value="ECO:0007669"/>
    <property type="project" value="UniProtKB-KW"/>
</dbReference>
<dbReference type="InterPro" id="IPR013020">
    <property type="entry name" value="Rad3/Chl1-like"/>
</dbReference>
<evidence type="ECO:0000256" key="3">
    <source>
        <dbReference type="ARBA" id="ARBA00009146"/>
    </source>
</evidence>
<evidence type="ECO:0000256" key="4">
    <source>
        <dbReference type="ARBA" id="ARBA00014344"/>
    </source>
</evidence>
<keyword evidence="27" id="KW-1185">Reference proteome</keyword>
<keyword evidence="15" id="KW-0234">DNA repair</keyword>
<organism evidence="27 28">
    <name type="scientific">Steinernema glaseri</name>
    <dbReference type="NCBI Taxonomy" id="37863"/>
    <lineage>
        <taxon>Eukaryota</taxon>
        <taxon>Metazoa</taxon>
        <taxon>Ecdysozoa</taxon>
        <taxon>Nematoda</taxon>
        <taxon>Chromadorea</taxon>
        <taxon>Rhabditida</taxon>
        <taxon>Tylenchina</taxon>
        <taxon>Panagrolaimomorpha</taxon>
        <taxon>Strongyloidoidea</taxon>
        <taxon>Steinernematidae</taxon>
        <taxon>Steinernema</taxon>
    </lineage>
</organism>
<keyword evidence="9" id="KW-0378">Hydrolase</keyword>
<dbReference type="NCBIfam" id="TIGR00604">
    <property type="entry name" value="rad3"/>
    <property type="match status" value="1"/>
</dbReference>
<evidence type="ECO:0000256" key="13">
    <source>
        <dbReference type="ARBA" id="ARBA00023014"/>
    </source>
</evidence>
<evidence type="ECO:0000256" key="8">
    <source>
        <dbReference type="ARBA" id="ARBA00022763"/>
    </source>
</evidence>
<dbReference type="WBParaSite" id="L893_g30626.t1">
    <property type="protein sequence ID" value="L893_g30626.t1"/>
    <property type="gene ID" value="L893_g30626"/>
</dbReference>
<evidence type="ECO:0000256" key="14">
    <source>
        <dbReference type="ARBA" id="ARBA00023125"/>
    </source>
</evidence>
<dbReference type="Proteomes" id="UP000095287">
    <property type="component" value="Unplaced"/>
</dbReference>
<dbReference type="PANTHER" id="PTHR11472">
    <property type="entry name" value="DNA REPAIR DEAD HELICASE RAD3/XP-D SUBFAMILY MEMBER"/>
    <property type="match status" value="1"/>
</dbReference>
<keyword evidence="8" id="KW-0227">DNA damage</keyword>
<sequence length="761" mass="86834">MKIDIDGLSVFFPYDYIYPEQVLYMHELKKSIDAQGHCLLEMPSGTGKTVTLLSLVVAYMHQYPDRLDKLVYCSRTIPEIEKCVEELRNLFDFYKGQGFELPFLAVALSARKNLCINDSVAKERIGAAVDGACQKLTAGFARAKRRLDPDLPSCSFFEKYDEERDIALPNGVFNLVDLRKWGHANGVCPYYVARASVNRANIVIYSYHYILDPKIAEIVSKDFSPKSVVVFDEAHNIDNVCIESMSVTMTRKTVDRCATNLQFLEQHVQKLKEQNNDRLQDEYQRLVDGLKRVEEERLEDRAWANPVLPDEILNEAIPGTIRTAGHFVLFMKRVLEYVRYRMRTPAVVIESPAAFLRDIQAKMFVERKPLRFCAERLANLTKTLELADLSDLSALVRLANFATLVSTYSKGFSIVLEPFEDKGVVSMHNNCVLHLSCMDASIAIKPIIERFQTVVITSGTLSPLEMYPKILDFDPTVMASISMTLSRPCISPLIVARGNDQVAMTSRFESREDVAVIRNYGNLVLEMASVVPDGIVVFFTSYMYMESVVSTWYDQRLIDELMKHKLLFIETADAYETSVTLQKYVDACENGRGAILFSVARGKVSEGIDFSHHLGRAVIMLGIPYVYTESRVLRARLEYLRDQYMIKENDFLTFDAMRHAAQCMGRALRGKTDYGLMILADKRFSRADKRGKLPRWIQEYLPEAQTNLSIDEAVVAARRWLPLMAQPFMKEQQLGVALLNERMVNDPEVMKKFENVVREVE</sequence>
<reference evidence="28" key="1">
    <citation type="submission" date="2016-11" db="UniProtKB">
        <authorList>
            <consortium name="WormBaseParasite"/>
        </authorList>
    </citation>
    <scope>IDENTIFICATION</scope>
</reference>
<evidence type="ECO:0000259" key="26">
    <source>
        <dbReference type="PROSITE" id="PS51193"/>
    </source>
</evidence>
<keyword evidence="17" id="KW-0539">Nucleus</keyword>
<comment type="similarity">
    <text evidence="3">Belongs to the helicase family. RAD3/XPD subfamily.</text>
</comment>
<accession>A0A1I7ZXN4</accession>
<evidence type="ECO:0000256" key="18">
    <source>
        <dbReference type="ARBA" id="ARBA00044969"/>
    </source>
</evidence>
<comment type="subcellular location">
    <subcellularLocation>
        <location evidence="2">Nucleus</location>
    </subcellularLocation>
</comment>
<dbReference type="InterPro" id="IPR014013">
    <property type="entry name" value="Helic_SF1/SF2_ATP-bd_DinG/Rad3"/>
</dbReference>
<dbReference type="Pfam" id="PF13307">
    <property type="entry name" value="Helicase_C_2"/>
    <property type="match status" value="1"/>
</dbReference>
<dbReference type="AlphaFoldDB" id="A0A1I7ZXN4"/>
<evidence type="ECO:0000256" key="11">
    <source>
        <dbReference type="ARBA" id="ARBA00022840"/>
    </source>
</evidence>
<dbReference type="GO" id="GO:0035315">
    <property type="term" value="P:hair cell differentiation"/>
    <property type="evidence" value="ECO:0007669"/>
    <property type="project" value="UniProtKB-ARBA"/>
</dbReference>
<evidence type="ECO:0000256" key="16">
    <source>
        <dbReference type="ARBA" id="ARBA00023235"/>
    </source>
</evidence>
<dbReference type="GO" id="GO:0045951">
    <property type="term" value="P:positive regulation of mitotic recombination"/>
    <property type="evidence" value="ECO:0007669"/>
    <property type="project" value="TreeGrafter"/>
</dbReference>
<evidence type="ECO:0000256" key="2">
    <source>
        <dbReference type="ARBA" id="ARBA00004123"/>
    </source>
</evidence>
<feature type="domain" description="Helicase ATP-binding" evidence="26">
    <location>
        <begin position="7"/>
        <end position="289"/>
    </location>
</feature>
<evidence type="ECO:0000256" key="12">
    <source>
        <dbReference type="ARBA" id="ARBA00023004"/>
    </source>
</evidence>
<dbReference type="InterPro" id="IPR010614">
    <property type="entry name" value="RAD3-like_helicase_DEAD"/>
</dbReference>
<dbReference type="PROSITE" id="PS00690">
    <property type="entry name" value="DEAH_ATP_HELICASE"/>
    <property type="match status" value="1"/>
</dbReference>